<reference evidence="2" key="1">
    <citation type="submission" date="2017-06" db="EMBL/GenBank/DDBJ databases">
        <title>FDA dAtabase for Regulatory Grade micrObial Sequences (FDA-ARGOS): Supporting development and validation of Infectious Disease Dx tests.</title>
        <authorList>
            <person name="Minogue T."/>
            <person name="Wolcott M."/>
            <person name="Wasieloski L."/>
            <person name="Aguilar W."/>
            <person name="Moore D."/>
            <person name="Tallon L."/>
            <person name="Sadzewicz L."/>
            <person name="Sengamalay N."/>
            <person name="Ott S."/>
            <person name="Godinez A."/>
            <person name="Nagaraj S."/>
            <person name="Nadendla S."/>
            <person name="Geyer C."/>
            <person name="Sichtig H."/>
        </authorList>
    </citation>
    <scope>NUCLEOTIDE SEQUENCE [LARGE SCALE GENOMIC DNA]</scope>
    <source>
        <strain evidence="2">FDAARGOS_289</strain>
    </source>
</reference>
<dbReference type="KEGG" id="bvc:CEP68_06180"/>
<accession>A0A1Z3U770</accession>
<evidence type="ECO:0000313" key="1">
    <source>
        <dbReference type="EMBL" id="ASE39119.1"/>
    </source>
</evidence>
<protein>
    <submittedName>
        <fullName evidence="1">Uncharacterized protein</fullName>
    </submittedName>
</protein>
<proteinExistence type="predicted"/>
<dbReference type="AlphaFoldDB" id="A0A1Z3U770"/>
<organism evidence="1 2">
    <name type="scientific">Brevundimonas vesicularis</name>
    <name type="common">Pseudomonas vesicularis</name>
    <dbReference type="NCBI Taxonomy" id="41276"/>
    <lineage>
        <taxon>Bacteria</taxon>
        <taxon>Pseudomonadati</taxon>
        <taxon>Pseudomonadota</taxon>
        <taxon>Alphaproteobacteria</taxon>
        <taxon>Caulobacterales</taxon>
        <taxon>Caulobacteraceae</taxon>
        <taxon>Brevundimonas</taxon>
    </lineage>
</organism>
<dbReference type="GeneID" id="34013443"/>
<evidence type="ECO:0000313" key="2">
    <source>
        <dbReference type="Proteomes" id="UP000197050"/>
    </source>
</evidence>
<sequence length="145" mass="15450">MSRLIDTGEVKALFRQLVKAAGGVEACAAELSISFQRVSHLQNPSNGDEPTFRQIRCLEAVVGQAIVTGAHVRAVEGEADEKLRDAVVGAVMATAEVMTAVHQMDADGHRDEAEVRDVQTRALRALTEAQEAHSAASQLKAGPVH</sequence>
<name>A0A1Z3U770_BREVE</name>
<gene>
    <name evidence="1" type="ORF">CEP68_06180</name>
</gene>
<dbReference type="EMBL" id="CP022048">
    <property type="protein sequence ID" value="ASE39119.1"/>
    <property type="molecule type" value="Genomic_DNA"/>
</dbReference>
<dbReference type="RefSeq" id="WP_088582438.1">
    <property type="nucleotide sequence ID" value="NZ_CP022048.2"/>
</dbReference>
<dbReference type="Proteomes" id="UP000197050">
    <property type="component" value="Chromosome"/>
</dbReference>